<dbReference type="RefSeq" id="WP_371840595.1">
    <property type="nucleotide sequence ID" value="NZ_JBGMEK010000058.1"/>
</dbReference>
<dbReference type="SUPFAM" id="SSF46689">
    <property type="entry name" value="Homeodomain-like"/>
    <property type="match status" value="1"/>
</dbReference>
<sequence>MSKRRGRPPKYDAAEALKGALQVFWRKGLTATSLDDLAESMEMNRPSIYNAFGDKVSIYRKAFTQFANQLGDELDTILDESCTLKEAMSRFYERALTTYLDNEELLGCFVTCTAPVESVAHPEIRRDLATLIAEIDSRLKCRLERAQENGDWPSSRDTKTTAKLLHATLQSLAIRARSGEDRESLVDFYSSTVELLC</sequence>
<feature type="DNA-binding region" description="H-T-H motif" evidence="4">
    <location>
        <begin position="33"/>
        <end position="52"/>
    </location>
</feature>
<dbReference type="InterPro" id="IPR036271">
    <property type="entry name" value="Tet_transcr_reg_TetR-rel_C_sf"/>
</dbReference>
<dbReference type="InterPro" id="IPR001647">
    <property type="entry name" value="HTH_TetR"/>
</dbReference>
<protein>
    <submittedName>
        <fullName evidence="6">TetR/AcrR family transcriptional regulator</fullName>
    </submittedName>
</protein>
<keyword evidence="2 4" id="KW-0238">DNA-binding</keyword>
<dbReference type="InterPro" id="IPR009057">
    <property type="entry name" value="Homeodomain-like_sf"/>
</dbReference>
<evidence type="ECO:0000256" key="1">
    <source>
        <dbReference type="ARBA" id="ARBA00023015"/>
    </source>
</evidence>
<dbReference type="Pfam" id="PF16925">
    <property type="entry name" value="TetR_C_13"/>
    <property type="match status" value="1"/>
</dbReference>
<reference evidence="6 7" key="1">
    <citation type="submission" date="2024-08" db="EMBL/GenBank/DDBJ databases">
        <authorList>
            <person name="Ishaq N."/>
        </authorList>
    </citation>
    <scope>NUCLEOTIDE SEQUENCE [LARGE SCALE GENOMIC DNA]</scope>
    <source>
        <strain evidence="6 7">DSM 18651</strain>
    </source>
</reference>
<dbReference type="PROSITE" id="PS50977">
    <property type="entry name" value="HTH_TETR_2"/>
    <property type="match status" value="1"/>
</dbReference>
<dbReference type="Gene3D" id="1.10.357.10">
    <property type="entry name" value="Tetracycline Repressor, domain 2"/>
    <property type="match status" value="1"/>
</dbReference>
<feature type="domain" description="HTH tetR-type" evidence="5">
    <location>
        <begin position="10"/>
        <end position="70"/>
    </location>
</feature>
<name>A0ABV4P3F7_9GAMM</name>
<dbReference type="EMBL" id="JBGMEK010000058">
    <property type="protein sequence ID" value="MFA0812862.1"/>
    <property type="molecule type" value="Genomic_DNA"/>
</dbReference>
<dbReference type="SUPFAM" id="SSF48498">
    <property type="entry name" value="Tetracyclin repressor-like, C-terminal domain"/>
    <property type="match status" value="1"/>
</dbReference>
<evidence type="ECO:0000313" key="7">
    <source>
        <dbReference type="Proteomes" id="UP001569428"/>
    </source>
</evidence>
<dbReference type="Pfam" id="PF00440">
    <property type="entry name" value="TetR_N"/>
    <property type="match status" value="1"/>
</dbReference>
<keyword evidence="7" id="KW-1185">Reference proteome</keyword>
<dbReference type="PANTHER" id="PTHR47506">
    <property type="entry name" value="TRANSCRIPTIONAL REGULATORY PROTEIN"/>
    <property type="match status" value="1"/>
</dbReference>
<keyword evidence="3" id="KW-0804">Transcription</keyword>
<dbReference type="PANTHER" id="PTHR47506:SF1">
    <property type="entry name" value="HTH-TYPE TRANSCRIPTIONAL REGULATOR YJDC"/>
    <property type="match status" value="1"/>
</dbReference>
<evidence type="ECO:0000313" key="6">
    <source>
        <dbReference type="EMBL" id="MFA0812862.1"/>
    </source>
</evidence>
<evidence type="ECO:0000256" key="2">
    <source>
        <dbReference type="ARBA" id="ARBA00023125"/>
    </source>
</evidence>
<evidence type="ECO:0000256" key="4">
    <source>
        <dbReference type="PROSITE-ProRule" id="PRU00335"/>
    </source>
</evidence>
<evidence type="ECO:0000259" key="5">
    <source>
        <dbReference type="PROSITE" id="PS50977"/>
    </source>
</evidence>
<dbReference type="Proteomes" id="UP001569428">
    <property type="component" value="Unassembled WGS sequence"/>
</dbReference>
<comment type="caution">
    <text evidence="6">The sequence shown here is derived from an EMBL/GenBank/DDBJ whole genome shotgun (WGS) entry which is preliminary data.</text>
</comment>
<organism evidence="6 7">
    <name type="scientific">Microbulbifer epialgicus</name>
    <dbReference type="NCBI Taxonomy" id="393907"/>
    <lineage>
        <taxon>Bacteria</taxon>
        <taxon>Pseudomonadati</taxon>
        <taxon>Pseudomonadota</taxon>
        <taxon>Gammaproteobacteria</taxon>
        <taxon>Cellvibrionales</taxon>
        <taxon>Microbulbiferaceae</taxon>
        <taxon>Microbulbifer</taxon>
    </lineage>
</organism>
<accession>A0ABV4P3F7</accession>
<keyword evidence="1" id="KW-0805">Transcription regulation</keyword>
<proteinExistence type="predicted"/>
<dbReference type="Gene3D" id="1.10.10.60">
    <property type="entry name" value="Homeodomain-like"/>
    <property type="match status" value="1"/>
</dbReference>
<dbReference type="InterPro" id="IPR011075">
    <property type="entry name" value="TetR_C"/>
</dbReference>
<gene>
    <name evidence="6" type="ORF">ACCI49_18285</name>
</gene>
<evidence type="ECO:0000256" key="3">
    <source>
        <dbReference type="ARBA" id="ARBA00023163"/>
    </source>
</evidence>